<accession>A0ABD2YVP2</accession>
<reference evidence="1 2" key="1">
    <citation type="submission" date="2024-11" db="EMBL/GenBank/DDBJ databases">
        <title>A near-complete genome assembly of Cinchona calisaya.</title>
        <authorList>
            <person name="Lian D.C."/>
            <person name="Zhao X.W."/>
            <person name="Wei L."/>
        </authorList>
    </citation>
    <scope>NUCLEOTIDE SEQUENCE [LARGE SCALE GENOMIC DNA]</scope>
    <source>
        <tissue evidence="1">Nenye</tissue>
    </source>
</reference>
<protein>
    <submittedName>
        <fullName evidence="1">Uncharacterized protein</fullName>
    </submittedName>
</protein>
<comment type="caution">
    <text evidence="1">The sequence shown here is derived from an EMBL/GenBank/DDBJ whole genome shotgun (WGS) entry which is preliminary data.</text>
</comment>
<dbReference type="EMBL" id="JBJUIK010000012">
    <property type="protein sequence ID" value="KAL3510641.1"/>
    <property type="molecule type" value="Genomic_DNA"/>
</dbReference>
<evidence type="ECO:0000313" key="2">
    <source>
        <dbReference type="Proteomes" id="UP001630127"/>
    </source>
</evidence>
<name>A0ABD2YVP2_9GENT</name>
<gene>
    <name evidence="1" type="ORF">ACH5RR_030042</name>
</gene>
<dbReference type="Proteomes" id="UP001630127">
    <property type="component" value="Unassembled WGS sequence"/>
</dbReference>
<keyword evidence="2" id="KW-1185">Reference proteome</keyword>
<organism evidence="1 2">
    <name type="scientific">Cinchona calisaya</name>
    <dbReference type="NCBI Taxonomy" id="153742"/>
    <lineage>
        <taxon>Eukaryota</taxon>
        <taxon>Viridiplantae</taxon>
        <taxon>Streptophyta</taxon>
        <taxon>Embryophyta</taxon>
        <taxon>Tracheophyta</taxon>
        <taxon>Spermatophyta</taxon>
        <taxon>Magnoliopsida</taxon>
        <taxon>eudicotyledons</taxon>
        <taxon>Gunneridae</taxon>
        <taxon>Pentapetalae</taxon>
        <taxon>asterids</taxon>
        <taxon>lamiids</taxon>
        <taxon>Gentianales</taxon>
        <taxon>Rubiaceae</taxon>
        <taxon>Cinchonoideae</taxon>
        <taxon>Cinchoneae</taxon>
        <taxon>Cinchona</taxon>
    </lineage>
</organism>
<dbReference type="InterPro" id="IPR036388">
    <property type="entry name" value="WH-like_DNA-bd_sf"/>
</dbReference>
<evidence type="ECO:0000313" key="1">
    <source>
        <dbReference type="EMBL" id="KAL3510641.1"/>
    </source>
</evidence>
<sequence>MNDYHEKLKYLEGLVIDVAYRTKDFIEELLFDSEMELKMMKIFNRVSNVDRRTLIGSVDFQKDDRNIVSKKNDNAIDESSRHISSWKTEVIDHDDDLLSVLDRLTMVPFGLNRVAFVGMGGIVRDEMYKKSSKQLPEDLYRSLKGKRIKKTNDRWNGITDSISAFLDTDPEQCMKVLALSYNNLPNLQKACFLYVGTFPEDCEIEA</sequence>
<proteinExistence type="predicted"/>
<dbReference type="AlphaFoldDB" id="A0ABD2YVP2"/>
<dbReference type="Gene3D" id="1.10.10.10">
    <property type="entry name" value="Winged helix-like DNA-binding domain superfamily/Winged helix DNA-binding domain"/>
    <property type="match status" value="1"/>
</dbReference>